<gene>
    <name evidence="3" type="ORF">FE810_14650</name>
</gene>
<reference evidence="3 4" key="1">
    <citation type="submission" date="2019-05" db="EMBL/GenBank/DDBJ databases">
        <title>Genome sequences of Thalassotalea litorea 1K03283.</title>
        <authorList>
            <person name="Zhang D."/>
        </authorList>
    </citation>
    <scope>NUCLEOTIDE SEQUENCE [LARGE SCALE GENOMIC DNA]</scope>
    <source>
        <strain evidence="3 4">MCCC 1K03283</strain>
    </source>
</reference>
<sequence length="441" mass="47054">MNYRNKHKGNIIVLATISLLAILAVSALALDGGHLLLNKSRLQNLADAAALSAAKSRDRGGTFAQARAEAVTILTNNLTHSENRELQESIPLDIVNTSAAQVTSLINIEFSVRPDPFNAVETNEALYAKVTIENVGLTSFLAQIFGYDKGVSSTALAGPSTDLTSDNCTQDLVPLLICGDKTIPRSDNGAYGFSWGDHTVMKIGSNTESKVGSGNFQLVRLPGMSGKNDVRDGLANGASFCLEELDIDSFETEPGDAVGPTEALDARFTGSAQGNKETMAEDWNTCQGPPIAYDDSRPNLLESGYLAKAYRYADYLTDTEETSCSVPGNLDVSKAGRLPDRRMFNVVVVECDSEANGHKVLSVIDFMCVFLTQQVPSNSGGQDKEQSGGNGQKSYAVGEVVRVCPFQGDTDDNDSGLPGSDPNSSGAYRIVLYHVPDSKDS</sequence>
<dbReference type="EMBL" id="VCBC01000016">
    <property type="protein sequence ID" value="TLU61474.1"/>
    <property type="molecule type" value="Genomic_DNA"/>
</dbReference>
<accession>A0A5R9IFZ9</accession>
<keyword evidence="4" id="KW-1185">Reference proteome</keyword>
<name>A0A5R9IFZ9_9GAMM</name>
<dbReference type="RefSeq" id="WP_138320981.1">
    <property type="nucleotide sequence ID" value="NZ_VCBC01000016.1"/>
</dbReference>
<dbReference type="Proteomes" id="UP000307790">
    <property type="component" value="Unassembled WGS sequence"/>
</dbReference>
<dbReference type="Pfam" id="PF13400">
    <property type="entry name" value="Tad"/>
    <property type="match status" value="1"/>
</dbReference>
<evidence type="ECO:0000313" key="4">
    <source>
        <dbReference type="Proteomes" id="UP000307790"/>
    </source>
</evidence>
<feature type="region of interest" description="Disordered" evidence="1">
    <location>
        <begin position="405"/>
        <end position="429"/>
    </location>
</feature>
<evidence type="ECO:0000259" key="2">
    <source>
        <dbReference type="Pfam" id="PF13400"/>
    </source>
</evidence>
<feature type="domain" description="Putative Flp pilus-assembly TadG-like N-terminal" evidence="2">
    <location>
        <begin position="9"/>
        <end position="54"/>
    </location>
</feature>
<evidence type="ECO:0000256" key="1">
    <source>
        <dbReference type="SAM" id="MobiDB-lite"/>
    </source>
</evidence>
<dbReference type="AlphaFoldDB" id="A0A5R9IFZ9"/>
<comment type="caution">
    <text evidence="3">The sequence shown here is derived from an EMBL/GenBank/DDBJ whole genome shotgun (WGS) entry which is preliminary data.</text>
</comment>
<evidence type="ECO:0000313" key="3">
    <source>
        <dbReference type="EMBL" id="TLU61474.1"/>
    </source>
</evidence>
<dbReference type="OrthoDB" id="6350731at2"/>
<protein>
    <recommendedName>
        <fullName evidence="2">Putative Flp pilus-assembly TadG-like N-terminal domain-containing protein</fullName>
    </recommendedName>
</protein>
<organism evidence="3 4">
    <name type="scientific">Thalassotalea litorea</name>
    <dbReference type="NCBI Taxonomy" id="2020715"/>
    <lineage>
        <taxon>Bacteria</taxon>
        <taxon>Pseudomonadati</taxon>
        <taxon>Pseudomonadota</taxon>
        <taxon>Gammaproteobacteria</taxon>
        <taxon>Alteromonadales</taxon>
        <taxon>Colwelliaceae</taxon>
        <taxon>Thalassotalea</taxon>
    </lineage>
</organism>
<proteinExistence type="predicted"/>
<dbReference type="InterPro" id="IPR028087">
    <property type="entry name" value="Tad_N"/>
</dbReference>